<dbReference type="CDD" id="cd22973">
    <property type="entry name" value="DD_CATIP"/>
    <property type="match status" value="1"/>
</dbReference>
<protein>
    <recommendedName>
        <fullName evidence="1">Ciliogenesis-associated TTC17-interacting protein N-terminal domain-containing protein</fullName>
    </recommendedName>
</protein>
<dbReference type="InterPro" id="IPR048777">
    <property type="entry name" value="CATIP_N"/>
</dbReference>
<dbReference type="PANTHER" id="PTHR15505">
    <property type="entry name" value="RIIA DOMAIN-CONTAINING PROTEIN 1"/>
    <property type="match status" value="1"/>
</dbReference>
<dbReference type="SUPFAM" id="SSF47391">
    <property type="entry name" value="Dimerization-anchoring domain of cAMP-dependent PK regulatory subunit"/>
    <property type="match status" value="1"/>
</dbReference>
<dbReference type="Proteomes" id="UP000281553">
    <property type="component" value="Unassembled WGS sequence"/>
</dbReference>
<dbReference type="InterPro" id="IPR047501">
    <property type="entry name" value="DD_CATIP"/>
</dbReference>
<organism evidence="2 3">
    <name type="scientific">Dibothriocephalus latus</name>
    <name type="common">Fish tapeworm</name>
    <name type="synonym">Diphyllobothrium latum</name>
    <dbReference type="NCBI Taxonomy" id="60516"/>
    <lineage>
        <taxon>Eukaryota</taxon>
        <taxon>Metazoa</taxon>
        <taxon>Spiralia</taxon>
        <taxon>Lophotrochozoa</taxon>
        <taxon>Platyhelminthes</taxon>
        <taxon>Cestoda</taxon>
        <taxon>Eucestoda</taxon>
        <taxon>Diphyllobothriidea</taxon>
        <taxon>Diphyllobothriidae</taxon>
        <taxon>Dibothriocephalus</taxon>
    </lineage>
</organism>
<dbReference type="AlphaFoldDB" id="A0A3P6U1A5"/>
<proteinExistence type="predicted"/>
<dbReference type="Pfam" id="PF21772">
    <property type="entry name" value="CATIP_N"/>
    <property type="match status" value="1"/>
</dbReference>
<evidence type="ECO:0000313" key="2">
    <source>
        <dbReference type="EMBL" id="VDK89529.1"/>
    </source>
</evidence>
<reference evidence="2 3" key="1">
    <citation type="submission" date="2018-11" db="EMBL/GenBank/DDBJ databases">
        <authorList>
            <consortium name="Pathogen Informatics"/>
        </authorList>
    </citation>
    <scope>NUCLEOTIDE SEQUENCE [LARGE SCALE GENOMIC DNA]</scope>
</reference>
<dbReference type="Gene3D" id="1.20.890.10">
    <property type="entry name" value="cAMP-dependent protein kinase regulatory subunit, dimerization-anchoring domain"/>
    <property type="match status" value="1"/>
</dbReference>
<dbReference type="EMBL" id="UYRU01045428">
    <property type="protein sequence ID" value="VDK89529.1"/>
    <property type="molecule type" value="Genomic_DNA"/>
</dbReference>
<dbReference type="OrthoDB" id="6334211at2759"/>
<name>A0A3P6U1A5_DIBLA</name>
<sequence length="339" mass="39088">MSAYTNEGTEIGYYKCSVETHGCRIIRVFAKSEYTSGKVNYSTELSAELNFKLEVTSEIYKETQKVYSHSVDFKPLQRPDGYSETVCYVKQELDMFEIETTTKVNDRVNKTTQVLKKEELPMFLSHGASLVFQRLLITTISERSTEVWGMDDLGNLREFTYEYLGEKNTTFDDCQLSAFGIQLSVPLPDGAKRTWQKYFTMDGKVSSNEADFAAEACLSETSVIFFITSSAGLLTSTYASTSIEASGYRRLFDILLELNCARRYTIYKSRKQTVDVDKEDELKSEYHLYFHDHPEFVDMVKDFLQCVLIDKPDDVLNYAADYFTSFSTRQLMPPRYHRL</sequence>
<evidence type="ECO:0000259" key="1">
    <source>
        <dbReference type="Pfam" id="PF21772"/>
    </source>
</evidence>
<keyword evidence="3" id="KW-1185">Reference proteome</keyword>
<feature type="domain" description="Ciliogenesis-associated TTC17-interacting protein N-terminal" evidence="1">
    <location>
        <begin position="3"/>
        <end position="207"/>
    </location>
</feature>
<accession>A0A3P6U1A5</accession>
<gene>
    <name evidence="2" type="ORF">DILT_LOCUS4413</name>
</gene>
<dbReference type="PANTHER" id="PTHR15505:SF4">
    <property type="entry name" value="RIIA DOMAIN-CONTAINING PROTEIN 1"/>
    <property type="match status" value="1"/>
</dbReference>
<evidence type="ECO:0000313" key="3">
    <source>
        <dbReference type="Proteomes" id="UP000281553"/>
    </source>
</evidence>